<sequence>MTEQPADAPRNPMADHVINKIGLHAPDPDGPCGNRLHLHVSPMVLEDDGHVDFGVLGVFCDMASSQAVDMGPFLHADISINRIARPTGERLFATATALRSGKRTTIVHLEILDDAGVRVAESTQQIVTMKPSPEMAAAMHDGDREAWRKRFMSAFDGECRLDGRLHDIIGIEREPGGTTCRMSLSGASRNGFGGLHGGVAFDLVTEAAVGAAGESSQPGGALLRYLAPATVGPFRAVPTAHARDDGSTFAMVEVIDEGQDDLRCIVAEVHLTTPTHPTKA</sequence>
<proteinExistence type="predicted"/>
<protein>
    <submittedName>
        <fullName evidence="1">Acyl-coenzyme A thioesterase PaaI-like protein</fullName>
    </submittedName>
</protein>
<evidence type="ECO:0000313" key="2">
    <source>
        <dbReference type="Proteomes" id="UP000294558"/>
    </source>
</evidence>
<dbReference type="SUPFAM" id="SSF54637">
    <property type="entry name" value="Thioesterase/thiol ester dehydrase-isomerase"/>
    <property type="match status" value="2"/>
</dbReference>
<gene>
    <name evidence="1" type="ORF">BDK89_3171</name>
</gene>
<dbReference type="Proteomes" id="UP000294558">
    <property type="component" value="Unassembled WGS sequence"/>
</dbReference>
<organism evidence="1 2">
    <name type="scientific">Ilumatobacter fluminis</name>
    <dbReference type="NCBI Taxonomy" id="467091"/>
    <lineage>
        <taxon>Bacteria</taxon>
        <taxon>Bacillati</taxon>
        <taxon>Actinomycetota</taxon>
        <taxon>Acidimicrobiia</taxon>
        <taxon>Acidimicrobiales</taxon>
        <taxon>Ilumatobacteraceae</taxon>
        <taxon>Ilumatobacter</taxon>
    </lineage>
</organism>
<dbReference type="RefSeq" id="WP_133869845.1">
    <property type="nucleotide sequence ID" value="NZ_SOAU01000001.1"/>
</dbReference>
<dbReference type="AlphaFoldDB" id="A0A4R7I215"/>
<comment type="caution">
    <text evidence="1">The sequence shown here is derived from an EMBL/GenBank/DDBJ whole genome shotgun (WGS) entry which is preliminary data.</text>
</comment>
<name>A0A4R7I215_9ACTN</name>
<dbReference type="EMBL" id="SOAU01000001">
    <property type="protein sequence ID" value="TDT17561.1"/>
    <property type="molecule type" value="Genomic_DNA"/>
</dbReference>
<reference evidence="1 2" key="1">
    <citation type="submission" date="2019-03" db="EMBL/GenBank/DDBJ databases">
        <title>Sequencing the genomes of 1000 actinobacteria strains.</title>
        <authorList>
            <person name="Klenk H.-P."/>
        </authorList>
    </citation>
    <scope>NUCLEOTIDE SEQUENCE [LARGE SCALE GENOMIC DNA]</scope>
    <source>
        <strain evidence="1 2">DSM 18936</strain>
    </source>
</reference>
<dbReference type="Gene3D" id="3.10.129.10">
    <property type="entry name" value="Hotdog Thioesterase"/>
    <property type="match status" value="2"/>
</dbReference>
<accession>A0A4R7I215</accession>
<keyword evidence="2" id="KW-1185">Reference proteome</keyword>
<dbReference type="CDD" id="cd03443">
    <property type="entry name" value="PaaI_thioesterase"/>
    <property type="match status" value="1"/>
</dbReference>
<evidence type="ECO:0000313" key="1">
    <source>
        <dbReference type="EMBL" id="TDT17561.1"/>
    </source>
</evidence>
<dbReference type="InterPro" id="IPR029069">
    <property type="entry name" value="HotDog_dom_sf"/>
</dbReference>